<feature type="domain" description="Methyl-accepting transducer" evidence="5">
    <location>
        <begin position="516"/>
        <end position="660"/>
    </location>
</feature>
<dbReference type="STRING" id="64969.SAMN02745127_01656"/>
<evidence type="ECO:0000256" key="4">
    <source>
        <dbReference type="PROSITE-ProRule" id="PRU00284"/>
    </source>
</evidence>
<gene>
    <name evidence="6" type="ORF">BTE48_08505</name>
</gene>
<dbReference type="GO" id="GO:0016020">
    <property type="term" value="C:membrane"/>
    <property type="evidence" value="ECO:0007669"/>
    <property type="project" value="UniProtKB-SubCell"/>
</dbReference>
<dbReference type="SMART" id="SM00897">
    <property type="entry name" value="FIST"/>
    <property type="match status" value="1"/>
</dbReference>
<dbReference type="GO" id="GO:0007165">
    <property type="term" value="P:signal transduction"/>
    <property type="evidence" value="ECO:0007669"/>
    <property type="project" value="UniProtKB-KW"/>
</dbReference>
<reference evidence="6 7" key="1">
    <citation type="submission" date="2017-01" db="EMBL/GenBank/DDBJ databases">
        <title>Genome Sequencing of a Marine Spirillum, Oceanospirillum multiglobuliferum ATCC 33336, from Japan.</title>
        <authorList>
            <person name="Carney J.G."/>
            <person name="Trachtenberg A.M."/>
            <person name="Rheaume B.A."/>
            <person name="Linnane J.D."/>
            <person name="Pitts N.L."/>
            <person name="Mykles D.L."/>
            <person name="Maclea K.S."/>
        </authorList>
    </citation>
    <scope>NUCLEOTIDE SEQUENCE [LARGE SCALE GENOMIC DNA]</scope>
    <source>
        <strain evidence="6 7">ATCC 33336</strain>
    </source>
</reference>
<comment type="similarity">
    <text evidence="3">Belongs to the methyl-accepting chemotaxis (MCP) protein family.</text>
</comment>
<dbReference type="Pfam" id="PF08495">
    <property type="entry name" value="FIST"/>
    <property type="match status" value="1"/>
</dbReference>
<dbReference type="SUPFAM" id="SSF58104">
    <property type="entry name" value="Methyl-accepting chemotaxis protein (MCP) signaling domain"/>
    <property type="match status" value="1"/>
</dbReference>
<dbReference type="Gene3D" id="1.10.287.950">
    <property type="entry name" value="Methyl-accepting chemotaxis protein"/>
    <property type="match status" value="1"/>
</dbReference>
<protein>
    <submittedName>
        <fullName evidence="6">Chemotaxis protein</fullName>
    </submittedName>
</protein>
<dbReference type="Proteomes" id="UP000191418">
    <property type="component" value="Unassembled WGS sequence"/>
</dbReference>
<sequence length="668" mass="74609">MFWNKNKKSHPLSEAQTVPVKVISLKQSQISESYLKPLDIADQGAALVVAFISPYLPFEQTAQQLKNAMPFAQHLIAVMTAGEVSSCGQQFYHEADNQWDNIVLQSYSRDLFSAVEIRTVPLHCEDIKQGQTRLTEQARIERIESEIKKLNLPFAVNSQDTLALTFFDGLSASENFFMQALYNSDRLPCYFVGGSAGGKLDFQQAAVFDGQKIANNQAVLIFCKLKPEVRYGIFKSHNFQKTGTAFAVVEADAHSRNVHSVMQKNANRAISLMDALCQHFSCSKAQLGAKLQGYSFGVEIGGELFVRSIAGMDESSGAISFFCDLHFGDQLHLLKANPFASQTEQEYQQFARNKPTPIAMLANDCILRRLNNANELNRVTPFQKIPSAGFSTFGELLGVHMNQTLTAIFFYRVKDGERFQDDYADNFPQNYSHFRMYFMASRLNSLQQINRLQATLIDRMSEYKPLVRSIMNGFDSLQNYTESSRGVLSDVQQRFSHFNKLVDEQEQDRLQLRSDVDILQQNAEEVMSVLNVIAGIADQTSLLALNAAIEAARAGDAGRGFAVVADEVRNLSQNTQRSVDETGKTINSVSSSIISIKGTIDRTSDFIEEIATNSSSLSEEMDSMVTSAMKTGSEVSANIESMNELSIRLDQIDEEVEEINRLKALSDY</sequence>
<dbReference type="PRINTS" id="PR00260">
    <property type="entry name" value="CHEMTRNSDUCR"/>
</dbReference>
<comment type="subcellular location">
    <subcellularLocation>
        <location evidence="1">Membrane</location>
    </subcellularLocation>
</comment>
<dbReference type="InterPro" id="IPR004090">
    <property type="entry name" value="Chemotax_Me-accpt_rcpt"/>
</dbReference>
<keyword evidence="2 4" id="KW-0807">Transducer</keyword>
<dbReference type="OrthoDB" id="9807948at2"/>
<evidence type="ECO:0000256" key="2">
    <source>
        <dbReference type="ARBA" id="ARBA00023224"/>
    </source>
</evidence>
<dbReference type="SMART" id="SM01204">
    <property type="entry name" value="FIST_C"/>
    <property type="match status" value="1"/>
</dbReference>
<organism evidence="6 7">
    <name type="scientific">Oceanospirillum multiglobuliferum</name>
    <dbReference type="NCBI Taxonomy" id="64969"/>
    <lineage>
        <taxon>Bacteria</taxon>
        <taxon>Pseudomonadati</taxon>
        <taxon>Pseudomonadota</taxon>
        <taxon>Gammaproteobacteria</taxon>
        <taxon>Oceanospirillales</taxon>
        <taxon>Oceanospirillaceae</taxon>
        <taxon>Oceanospirillum</taxon>
    </lineage>
</organism>
<dbReference type="PANTHER" id="PTHR32089:SF112">
    <property type="entry name" value="LYSOZYME-LIKE PROTEIN-RELATED"/>
    <property type="match status" value="1"/>
</dbReference>
<name>A0A1T4PXR8_9GAMM</name>
<dbReference type="GO" id="GO:0004888">
    <property type="term" value="F:transmembrane signaling receptor activity"/>
    <property type="evidence" value="ECO:0007669"/>
    <property type="project" value="InterPro"/>
</dbReference>
<dbReference type="SMART" id="SM00283">
    <property type="entry name" value="MA"/>
    <property type="match status" value="1"/>
</dbReference>
<accession>A0A1T4PXR8</accession>
<proteinExistence type="inferred from homology"/>
<dbReference type="RefSeq" id="WP_078745260.1">
    <property type="nucleotide sequence ID" value="NZ_FUXG01000010.1"/>
</dbReference>
<dbReference type="PANTHER" id="PTHR32089">
    <property type="entry name" value="METHYL-ACCEPTING CHEMOTAXIS PROTEIN MCPB"/>
    <property type="match status" value="1"/>
</dbReference>
<dbReference type="GO" id="GO:0006935">
    <property type="term" value="P:chemotaxis"/>
    <property type="evidence" value="ECO:0007669"/>
    <property type="project" value="InterPro"/>
</dbReference>
<evidence type="ECO:0000313" key="6">
    <source>
        <dbReference type="EMBL" id="OPX55424.1"/>
    </source>
</evidence>
<dbReference type="Pfam" id="PF10442">
    <property type="entry name" value="FIST_C"/>
    <property type="match status" value="1"/>
</dbReference>
<dbReference type="InterPro" id="IPR013702">
    <property type="entry name" value="FIST_domain_N"/>
</dbReference>
<dbReference type="AlphaFoldDB" id="A0A1T4PXR8"/>
<evidence type="ECO:0000313" key="7">
    <source>
        <dbReference type="Proteomes" id="UP000191418"/>
    </source>
</evidence>
<comment type="caution">
    <text evidence="6">The sequence shown here is derived from an EMBL/GenBank/DDBJ whole genome shotgun (WGS) entry which is preliminary data.</text>
</comment>
<dbReference type="Pfam" id="PF00015">
    <property type="entry name" value="MCPsignal"/>
    <property type="match status" value="1"/>
</dbReference>
<dbReference type="InterPro" id="IPR019494">
    <property type="entry name" value="FIST_C"/>
</dbReference>
<evidence type="ECO:0000259" key="5">
    <source>
        <dbReference type="PROSITE" id="PS50111"/>
    </source>
</evidence>
<dbReference type="InterPro" id="IPR004089">
    <property type="entry name" value="MCPsignal_dom"/>
</dbReference>
<keyword evidence="7" id="KW-1185">Reference proteome</keyword>
<evidence type="ECO:0000256" key="1">
    <source>
        <dbReference type="ARBA" id="ARBA00004370"/>
    </source>
</evidence>
<dbReference type="PROSITE" id="PS50111">
    <property type="entry name" value="CHEMOTAXIS_TRANSDUC_2"/>
    <property type="match status" value="1"/>
</dbReference>
<evidence type="ECO:0000256" key="3">
    <source>
        <dbReference type="ARBA" id="ARBA00029447"/>
    </source>
</evidence>
<dbReference type="EMBL" id="MTSM01000009">
    <property type="protein sequence ID" value="OPX55424.1"/>
    <property type="molecule type" value="Genomic_DNA"/>
</dbReference>